<keyword evidence="2" id="KW-0227">DNA damage</keyword>
<evidence type="ECO:0000256" key="3">
    <source>
        <dbReference type="ARBA" id="ARBA00022801"/>
    </source>
</evidence>
<dbReference type="EC" id="2.7.7.7" evidence="9"/>
<feature type="domain" description="Peptidase S24/S26A/S26B/S26C" evidence="8">
    <location>
        <begin position="20"/>
        <end position="137"/>
    </location>
</feature>
<evidence type="ECO:0000256" key="1">
    <source>
        <dbReference type="ARBA" id="ARBA00007484"/>
    </source>
</evidence>
<gene>
    <name evidence="9" type="primary">umuD</name>
    <name evidence="9" type="ORF">GXP67_06935</name>
</gene>
<dbReference type="InterPro" id="IPR050077">
    <property type="entry name" value="LexA_repressor"/>
</dbReference>
<evidence type="ECO:0000256" key="2">
    <source>
        <dbReference type="ARBA" id="ARBA00022763"/>
    </source>
</evidence>
<keyword evidence="3 7" id="KW-0378">Hydrolase</keyword>
<dbReference type="NCBIfam" id="NF007621">
    <property type="entry name" value="PRK10276.1"/>
    <property type="match status" value="1"/>
</dbReference>
<keyword evidence="5" id="KW-0234">DNA repair</keyword>
<dbReference type="GO" id="GO:0006281">
    <property type="term" value="P:DNA repair"/>
    <property type="evidence" value="ECO:0007669"/>
    <property type="project" value="UniProtKB-KW"/>
</dbReference>
<keyword evidence="10" id="KW-1185">Reference proteome</keyword>
<evidence type="ECO:0000259" key="8">
    <source>
        <dbReference type="Pfam" id="PF00717"/>
    </source>
</evidence>
<dbReference type="SUPFAM" id="SSF51306">
    <property type="entry name" value="LexA/Signal peptidase"/>
    <property type="match status" value="1"/>
</dbReference>
<evidence type="ECO:0000256" key="6">
    <source>
        <dbReference type="ARBA" id="ARBA00023236"/>
    </source>
</evidence>
<dbReference type="GO" id="GO:0006355">
    <property type="term" value="P:regulation of DNA-templated transcription"/>
    <property type="evidence" value="ECO:0007669"/>
    <property type="project" value="InterPro"/>
</dbReference>
<comment type="similarity">
    <text evidence="1 7">Belongs to the peptidase S24 family.</text>
</comment>
<keyword evidence="6" id="KW-0742">SOS response</keyword>
<accession>A0A6C0GFA5</accession>
<dbReference type="Pfam" id="PF00717">
    <property type="entry name" value="Peptidase_S24"/>
    <property type="match status" value="1"/>
</dbReference>
<keyword evidence="9" id="KW-0808">Transferase</keyword>
<evidence type="ECO:0000256" key="7">
    <source>
        <dbReference type="RuleBase" id="RU003991"/>
    </source>
</evidence>
<proteinExistence type="inferred from homology"/>
<dbReference type="PANTHER" id="PTHR33516:SF2">
    <property type="entry name" value="LEXA REPRESSOR-RELATED"/>
    <property type="match status" value="1"/>
</dbReference>
<dbReference type="GO" id="GO:0016787">
    <property type="term" value="F:hydrolase activity"/>
    <property type="evidence" value="ECO:0007669"/>
    <property type="project" value="UniProtKB-KW"/>
</dbReference>
<dbReference type="InterPro" id="IPR036286">
    <property type="entry name" value="LexA/Signal_pep-like_sf"/>
</dbReference>
<evidence type="ECO:0000256" key="4">
    <source>
        <dbReference type="ARBA" id="ARBA00022813"/>
    </source>
</evidence>
<dbReference type="PANTHER" id="PTHR33516">
    <property type="entry name" value="LEXA REPRESSOR"/>
    <property type="match status" value="1"/>
</dbReference>
<sequence length="145" mass="16280">MRISELYDTIGIIENKIQLPLFNYAVSAGFPSPADDYIDIKLDLNEYLIKRPASTFLVRVKGESMTKAGIYDGDLLTVDRSILPGNGKIVIAVINGECTVKRIQYKNDILYLLPENDAYEPIIIKEPTDTVFVWGVVTHVIHPLL</sequence>
<evidence type="ECO:0000256" key="5">
    <source>
        <dbReference type="ARBA" id="ARBA00023204"/>
    </source>
</evidence>
<dbReference type="GO" id="GO:0009432">
    <property type="term" value="P:SOS response"/>
    <property type="evidence" value="ECO:0007669"/>
    <property type="project" value="UniProtKB-KW"/>
</dbReference>
<dbReference type="PRINTS" id="PR00726">
    <property type="entry name" value="LEXASERPTASE"/>
</dbReference>
<organism evidence="9 10">
    <name type="scientific">Rhodocytophaga rosea</name>
    <dbReference type="NCBI Taxonomy" id="2704465"/>
    <lineage>
        <taxon>Bacteria</taxon>
        <taxon>Pseudomonadati</taxon>
        <taxon>Bacteroidota</taxon>
        <taxon>Cytophagia</taxon>
        <taxon>Cytophagales</taxon>
        <taxon>Rhodocytophagaceae</taxon>
        <taxon>Rhodocytophaga</taxon>
    </lineage>
</organism>
<evidence type="ECO:0000313" key="9">
    <source>
        <dbReference type="EMBL" id="QHT66412.1"/>
    </source>
</evidence>
<dbReference type="InterPro" id="IPR015927">
    <property type="entry name" value="Peptidase_S24_S26A/B/C"/>
</dbReference>
<dbReference type="AlphaFoldDB" id="A0A6C0GFA5"/>
<dbReference type="InterPro" id="IPR006197">
    <property type="entry name" value="Peptidase_S24_LexA"/>
</dbReference>
<dbReference type="KEGG" id="rhoz:GXP67_06935"/>
<dbReference type="InterPro" id="IPR039418">
    <property type="entry name" value="LexA-like"/>
</dbReference>
<reference evidence="9 10" key="1">
    <citation type="submission" date="2020-01" db="EMBL/GenBank/DDBJ databases">
        <authorList>
            <person name="Kim M.K."/>
        </authorList>
    </citation>
    <scope>NUCLEOTIDE SEQUENCE [LARGE SCALE GENOMIC DNA]</scope>
    <source>
        <strain evidence="9 10">172606-1</strain>
    </source>
</reference>
<keyword evidence="9" id="KW-0548">Nucleotidyltransferase</keyword>
<dbReference type="RefSeq" id="WP_162442467.1">
    <property type="nucleotide sequence ID" value="NZ_CP048222.1"/>
</dbReference>
<dbReference type="GO" id="GO:0003677">
    <property type="term" value="F:DNA binding"/>
    <property type="evidence" value="ECO:0007669"/>
    <property type="project" value="InterPro"/>
</dbReference>
<dbReference type="Proteomes" id="UP000480178">
    <property type="component" value="Chromosome"/>
</dbReference>
<protein>
    <submittedName>
        <fullName evidence="9">Translesion error-prone DNA polymerase V autoproteolytic subunit</fullName>
        <ecNumber evidence="9">2.7.7.7</ecNumber>
    </submittedName>
</protein>
<dbReference type="CDD" id="cd06529">
    <property type="entry name" value="S24_LexA-like"/>
    <property type="match status" value="1"/>
</dbReference>
<dbReference type="Gene3D" id="2.10.109.10">
    <property type="entry name" value="Umud Fragment, subunit A"/>
    <property type="match status" value="1"/>
</dbReference>
<name>A0A6C0GFA5_9BACT</name>
<dbReference type="EMBL" id="CP048222">
    <property type="protein sequence ID" value="QHT66412.1"/>
    <property type="molecule type" value="Genomic_DNA"/>
</dbReference>
<keyword evidence="4 7" id="KW-0068">Autocatalytic cleavage</keyword>
<evidence type="ECO:0000313" key="10">
    <source>
        <dbReference type="Proteomes" id="UP000480178"/>
    </source>
</evidence>
<dbReference type="GO" id="GO:0003887">
    <property type="term" value="F:DNA-directed DNA polymerase activity"/>
    <property type="evidence" value="ECO:0007669"/>
    <property type="project" value="UniProtKB-EC"/>
</dbReference>